<feature type="compositionally biased region" description="Polar residues" evidence="2">
    <location>
        <begin position="23"/>
        <end position="34"/>
    </location>
</feature>
<dbReference type="Proteomes" id="UP001642360">
    <property type="component" value="Unassembled WGS sequence"/>
</dbReference>
<feature type="region of interest" description="Disordered" evidence="2">
    <location>
        <begin position="1"/>
        <end position="40"/>
    </location>
</feature>
<evidence type="ECO:0000256" key="2">
    <source>
        <dbReference type="SAM" id="MobiDB-lite"/>
    </source>
</evidence>
<dbReference type="PANTHER" id="PTHR43586">
    <property type="entry name" value="CYSTEINE DESULFURASE"/>
    <property type="match status" value="1"/>
</dbReference>
<dbReference type="Gene3D" id="3.90.1150.10">
    <property type="entry name" value="Aspartate Aminotransferase, domain 1"/>
    <property type="match status" value="1"/>
</dbReference>
<dbReference type="EMBL" id="CAUOFW020000581">
    <property type="protein sequence ID" value="CAK9134788.1"/>
    <property type="molecule type" value="Genomic_DNA"/>
</dbReference>
<proteinExistence type="predicted"/>
<feature type="domain" description="Aminotransferase class V" evidence="3">
    <location>
        <begin position="89"/>
        <end position="438"/>
    </location>
</feature>
<dbReference type="InterPro" id="IPR015424">
    <property type="entry name" value="PyrdxlP-dep_Trfase"/>
</dbReference>
<comment type="caution">
    <text evidence="4">The sequence shown here is derived from an EMBL/GenBank/DDBJ whole genome shotgun (WGS) entry which is preliminary data.</text>
</comment>
<keyword evidence="1" id="KW-0663">Pyridoxal phosphate</keyword>
<dbReference type="AlphaFoldDB" id="A0ABC8QWU2"/>
<dbReference type="InterPro" id="IPR015421">
    <property type="entry name" value="PyrdxlP-dep_Trfase_major"/>
</dbReference>
<name>A0ABC8QWU2_9AQUA</name>
<evidence type="ECO:0000313" key="5">
    <source>
        <dbReference type="Proteomes" id="UP001642360"/>
    </source>
</evidence>
<evidence type="ECO:0000256" key="1">
    <source>
        <dbReference type="ARBA" id="ARBA00022898"/>
    </source>
</evidence>
<evidence type="ECO:0000259" key="3">
    <source>
        <dbReference type="Pfam" id="PF00266"/>
    </source>
</evidence>
<dbReference type="InterPro" id="IPR000192">
    <property type="entry name" value="Aminotrans_V_dom"/>
</dbReference>
<sequence>MLRDSLRGQTQKHQNHNKKFVSINISPSPTSSGLRSRDDLSHRPESFHIIETGVPRSDSAEEKLSWLRTQIIGSNSEFDTPFGKRKLTYADHTASGRCLLYVEDYIINHVLPFYGNSHTCDSYVGHQTTKTVHEATEYVKKCLGGSGNDALIFCGSGTTAAIKRLQEVMGISIPSTLRDRVLNILSKEERWVVFVGPHEHHSNILSWRQSLAEVIEIGLDENGLLDMEALRFQLDFYRGKDQPMLGSFSACSNVTGIYSDTRALARLLHEYGCFTCFDFAASSPYVEIDMRSGEIDGYDAIFLGPHKFLGGPGSPGILLMSKALYQLKSSPPSTCGGGIVNFVNGFNAKAVEEREEAGTPPIIQKIRAALAFWIKEYVGYEVIRRQENNYIERALARLLPNPNIHVLGNTSAERQAIVSFLVYSTTNSPSVDVITEDNIDGKETGGLYLWRETGQNIDKPLQGAFVAKLLNDLFGIQARGGCACAGPYGHSLLNIDNQRSLAHRSAIQMGYVGVKPGWTRISFPYYMSNEEFEFILAALEFIATYGQRFLPLYHFNWKTSAWTFKKIIKETVQENNTDNNFYVSLMASVMQVLDQECNELKKHKNADINDVGVVCKYAVYLETAKRIASFLPKFPPRRRIPKGINPDILFFRV</sequence>
<organism evidence="4 5">
    <name type="scientific">Ilex paraguariensis</name>
    <name type="common">yerba mate</name>
    <dbReference type="NCBI Taxonomy" id="185542"/>
    <lineage>
        <taxon>Eukaryota</taxon>
        <taxon>Viridiplantae</taxon>
        <taxon>Streptophyta</taxon>
        <taxon>Embryophyta</taxon>
        <taxon>Tracheophyta</taxon>
        <taxon>Spermatophyta</taxon>
        <taxon>Magnoliopsida</taxon>
        <taxon>eudicotyledons</taxon>
        <taxon>Gunneridae</taxon>
        <taxon>Pentapetalae</taxon>
        <taxon>asterids</taxon>
        <taxon>campanulids</taxon>
        <taxon>Aquifoliales</taxon>
        <taxon>Aquifoliaceae</taxon>
        <taxon>Ilex</taxon>
    </lineage>
</organism>
<dbReference type="Pfam" id="PF00266">
    <property type="entry name" value="Aminotran_5"/>
    <property type="match status" value="1"/>
</dbReference>
<dbReference type="PANTHER" id="PTHR43586:SF8">
    <property type="entry name" value="CYSTEINE DESULFURASE 1, CHLOROPLASTIC"/>
    <property type="match status" value="1"/>
</dbReference>
<accession>A0ABC8QWU2</accession>
<reference evidence="4 5" key="1">
    <citation type="submission" date="2024-02" db="EMBL/GenBank/DDBJ databases">
        <authorList>
            <person name="Vignale AGUSTIN F."/>
            <person name="Sosa J E."/>
            <person name="Modenutti C."/>
        </authorList>
    </citation>
    <scope>NUCLEOTIDE SEQUENCE [LARGE SCALE GENOMIC DNA]</scope>
</reference>
<dbReference type="Gene3D" id="3.40.640.10">
    <property type="entry name" value="Type I PLP-dependent aspartate aminotransferase-like (Major domain)"/>
    <property type="match status" value="1"/>
</dbReference>
<dbReference type="InterPro" id="IPR015422">
    <property type="entry name" value="PyrdxlP-dep_Trfase_small"/>
</dbReference>
<evidence type="ECO:0000313" key="4">
    <source>
        <dbReference type="EMBL" id="CAK9134788.1"/>
    </source>
</evidence>
<protein>
    <recommendedName>
        <fullName evidence="3">Aminotransferase class V domain-containing protein</fullName>
    </recommendedName>
</protein>
<gene>
    <name evidence="4" type="ORF">ILEXP_LOCUS1714</name>
</gene>
<keyword evidence="5" id="KW-1185">Reference proteome</keyword>
<dbReference type="SUPFAM" id="SSF53383">
    <property type="entry name" value="PLP-dependent transferases"/>
    <property type="match status" value="1"/>
</dbReference>